<dbReference type="InterPro" id="IPR017441">
    <property type="entry name" value="Protein_kinase_ATP_BS"/>
</dbReference>
<dbReference type="Proteomes" id="UP000078512">
    <property type="component" value="Unassembled WGS sequence"/>
</dbReference>
<dbReference type="GO" id="GO:0005634">
    <property type="term" value="C:nucleus"/>
    <property type="evidence" value="ECO:0007669"/>
    <property type="project" value="TreeGrafter"/>
</dbReference>
<dbReference type="GO" id="GO:0004674">
    <property type="term" value="F:protein serine/threonine kinase activity"/>
    <property type="evidence" value="ECO:0007669"/>
    <property type="project" value="UniProtKB-KW"/>
</dbReference>
<accession>A0A197JRV5</accession>
<reference evidence="9 10" key="1">
    <citation type="submission" date="2016-05" db="EMBL/GenBank/DDBJ databases">
        <title>Genome sequencing reveals origins of a unique bacterial endosymbiosis in the earliest lineages of terrestrial Fungi.</title>
        <authorList>
            <consortium name="DOE Joint Genome Institute"/>
            <person name="Uehling J."/>
            <person name="Gryganskyi A."/>
            <person name="Hameed K."/>
            <person name="Tschaplinski T."/>
            <person name="Misztal P."/>
            <person name="Wu S."/>
            <person name="Desiro A."/>
            <person name="Vande Pol N."/>
            <person name="Du Z.-Y."/>
            <person name="Zienkiewicz A."/>
            <person name="Zienkiewicz K."/>
            <person name="Morin E."/>
            <person name="Tisserant E."/>
            <person name="Splivallo R."/>
            <person name="Hainaut M."/>
            <person name="Henrissat B."/>
            <person name="Ohm R."/>
            <person name="Kuo A."/>
            <person name="Yan J."/>
            <person name="Lipzen A."/>
            <person name="Nolan M."/>
            <person name="Labutti K."/>
            <person name="Barry K."/>
            <person name="Goldstein A."/>
            <person name="Labbe J."/>
            <person name="Schadt C."/>
            <person name="Tuskan G."/>
            <person name="Grigoriev I."/>
            <person name="Martin F."/>
            <person name="Vilgalys R."/>
            <person name="Bonito G."/>
        </authorList>
    </citation>
    <scope>NUCLEOTIDE SEQUENCE [LARGE SCALE GENOMIC DNA]</scope>
    <source>
        <strain evidence="9 10">AG-77</strain>
    </source>
</reference>
<keyword evidence="4 9" id="KW-0418">Kinase</keyword>
<dbReference type="InterPro" id="IPR000719">
    <property type="entry name" value="Prot_kinase_dom"/>
</dbReference>
<evidence type="ECO:0000256" key="5">
    <source>
        <dbReference type="ARBA" id="ARBA00022840"/>
    </source>
</evidence>
<dbReference type="AlphaFoldDB" id="A0A197JRV5"/>
<name>A0A197JRV5_9FUNG</name>
<evidence type="ECO:0000256" key="1">
    <source>
        <dbReference type="ARBA" id="ARBA00022527"/>
    </source>
</evidence>
<evidence type="ECO:0000256" key="7">
    <source>
        <dbReference type="SAM" id="MobiDB-lite"/>
    </source>
</evidence>
<dbReference type="GO" id="GO:0005524">
    <property type="term" value="F:ATP binding"/>
    <property type="evidence" value="ECO:0007669"/>
    <property type="project" value="UniProtKB-UniRule"/>
</dbReference>
<keyword evidence="3 6" id="KW-0547">Nucleotide-binding</keyword>
<organism evidence="9 10">
    <name type="scientific">Linnemannia elongata AG-77</name>
    <dbReference type="NCBI Taxonomy" id="1314771"/>
    <lineage>
        <taxon>Eukaryota</taxon>
        <taxon>Fungi</taxon>
        <taxon>Fungi incertae sedis</taxon>
        <taxon>Mucoromycota</taxon>
        <taxon>Mortierellomycotina</taxon>
        <taxon>Mortierellomycetes</taxon>
        <taxon>Mortierellales</taxon>
        <taxon>Mortierellaceae</taxon>
        <taxon>Linnemannia</taxon>
    </lineage>
</organism>
<dbReference type="EMBL" id="KV442060">
    <property type="protein sequence ID" value="OAQ27059.1"/>
    <property type="molecule type" value="Genomic_DNA"/>
</dbReference>
<keyword evidence="5 6" id="KW-0067">ATP-binding</keyword>
<evidence type="ECO:0000256" key="6">
    <source>
        <dbReference type="PROSITE-ProRule" id="PRU10141"/>
    </source>
</evidence>
<evidence type="ECO:0000259" key="8">
    <source>
        <dbReference type="PROSITE" id="PS50011"/>
    </source>
</evidence>
<dbReference type="OrthoDB" id="4062651at2759"/>
<dbReference type="PROSITE" id="PS00107">
    <property type="entry name" value="PROTEIN_KINASE_ATP"/>
    <property type="match status" value="1"/>
</dbReference>
<dbReference type="PANTHER" id="PTHR24345">
    <property type="entry name" value="SERINE/THREONINE-PROTEIN KINASE PLK"/>
    <property type="match status" value="1"/>
</dbReference>
<evidence type="ECO:0000313" key="10">
    <source>
        <dbReference type="Proteomes" id="UP000078512"/>
    </source>
</evidence>
<gene>
    <name evidence="9" type="ORF">K457DRAFT_157121</name>
</gene>
<keyword evidence="1" id="KW-0723">Serine/threonine-protein kinase</keyword>
<evidence type="ECO:0000256" key="3">
    <source>
        <dbReference type="ARBA" id="ARBA00022741"/>
    </source>
</evidence>
<feature type="compositionally biased region" description="Acidic residues" evidence="7">
    <location>
        <begin position="36"/>
        <end position="60"/>
    </location>
</feature>
<protein>
    <submittedName>
        <fullName evidence="9">Kinase-like protein</fullName>
    </submittedName>
</protein>
<dbReference type="PROSITE" id="PS50011">
    <property type="entry name" value="PROTEIN_KINASE_DOM"/>
    <property type="match status" value="1"/>
</dbReference>
<evidence type="ECO:0000313" key="9">
    <source>
        <dbReference type="EMBL" id="OAQ27059.1"/>
    </source>
</evidence>
<evidence type="ECO:0000256" key="4">
    <source>
        <dbReference type="ARBA" id="ARBA00022777"/>
    </source>
</evidence>
<feature type="binding site" evidence="6">
    <location>
        <position position="112"/>
    </location>
    <ligand>
        <name>ATP</name>
        <dbReference type="ChEBI" id="CHEBI:30616"/>
    </ligand>
</feature>
<dbReference type="Gene3D" id="1.10.510.10">
    <property type="entry name" value="Transferase(Phosphotransferase) domain 1"/>
    <property type="match status" value="2"/>
</dbReference>
<dbReference type="InterPro" id="IPR011009">
    <property type="entry name" value="Kinase-like_dom_sf"/>
</dbReference>
<evidence type="ECO:0000256" key="2">
    <source>
        <dbReference type="ARBA" id="ARBA00022679"/>
    </source>
</evidence>
<keyword evidence="10" id="KW-1185">Reference proteome</keyword>
<feature type="region of interest" description="Disordered" evidence="7">
    <location>
        <begin position="26"/>
        <end position="76"/>
    </location>
</feature>
<dbReference type="STRING" id="1314771.A0A197JRV5"/>
<dbReference type="PANTHER" id="PTHR24345:SF0">
    <property type="entry name" value="CELL CYCLE SERINE_THREONINE-PROTEIN KINASE CDC5_MSD2"/>
    <property type="match status" value="1"/>
</dbReference>
<feature type="domain" description="Protein kinase" evidence="8">
    <location>
        <begin position="84"/>
        <end position="408"/>
    </location>
</feature>
<dbReference type="InterPro" id="IPR001245">
    <property type="entry name" value="Ser-Thr/Tyr_kinase_cat_dom"/>
</dbReference>
<dbReference type="Pfam" id="PF07714">
    <property type="entry name" value="PK_Tyr_Ser-Thr"/>
    <property type="match status" value="1"/>
</dbReference>
<keyword evidence="2" id="KW-0808">Transferase</keyword>
<sequence>MTMSHTTTAKEAVVAEAVATAAAAMLGSGSGSSGSDEVDSEENEPYVDIDDQDDDSDGLDGVEPIGGDRQPDLPSESDVYYYEDEDRTPIGEGSHGTVFRVTNSDSQEFALKINTDEDTEQWSMERDVLKAVDHRHIVSLNDAFEYDGKAFPILELCPHGTLKEYMRRSGRLPENDVKVFGRALGGCGCVHKVKEEDGVCYALKTFKKDFGQKADLTDLLKIRERLTEPEVRYFRRQAAAALQHQHKLDFFHMEIKPQNLFLTDDMIIKLGDLGLAENVVECDRWWKRGTIGYMTPEVVEEKQYQSFALDICRQSSSKGKRKHDETNKGLDNDDSDHEGKKIFVAGLTAEHQRRSFDTCEDLFEEVFKQVFEGVFEEEFKQVFEKEFEEEDKVAIEAPCRSVTLDTYMVTRHQLNAEMLFLEQAIQEVLAQEESIEMKVVQQEESAAIAGADPRLEKYPFISNGQAAFWAYNGPPDTKELIWDVAVSTQTKYSSRQAGNHFVPNATMSIPNIEAILSTT</sequence>
<proteinExistence type="predicted"/>
<dbReference type="SUPFAM" id="SSF56112">
    <property type="entry name" value="Protein kinase-like (PK-like)"/>
    <property type="match status" value="1"/>
</dbReference>